<keyword evidence="3" id="KW-1185">Reference proteome</keyword>
<reference evidence="2 3" key="1">
    <citation type="submission" date="2015-01" db="EMBL/GenBank/DDBJ databases">
        <title>Vibrio sp. C1 JCM 19231 whole genome shotgun sequence.</title>
        <authorList>
            <person name="Sawabe T."/>
            <person name="Meirelles P."/>
            <person name="Feng G."/>
            <person name="Sayaka M."/>
            <person name="Hattori M."/>
            <person name="Ohkuma M."/>
        </authorList>
    </citation>
    <scope>NUCLEOTIDE SEQUENCE [LARGE SCALE GENOMIC DNA]</scope>
    <source>
        <strain evidence="3">JCM 19231</strain>
    </source>
</reference>
<organism evidence="2 3">
    <name type="scientific">Vibrio ishigakensis</name>
    <dbReference type="NCBI Taxonomy" id="1481914"/>
    <lineage>
        <taxon>Bacteria</taxon>
        <taxon>Pseudomonadati</taxon>
        <taxon>Pseudomonadota</taxon>
        <taxon>Gammaproteobacteria</taxon>
        <taxon>Vibrionales</taxon>
        <taxon>Vibrionaceae</taxon>
        <taxon>Vibrio</taxon>
    </lineage>
</organism>
<reference evidence="2 3" key="2">
    <citation type="submission" date="2015-01" db="EMBL/GenBank/DDBJ databases">
        <authorList>
            <consortium name="NBRP consortium"/>
            <person name="Sawabe T."/>
            <person name="Meirelles P."/>
            <person name="Feng G."/>
            <person name="Sayaka M."/>
            <person name="Hattori M."/>
            <person name="Ohkuma M."/>
        </authorList>
    </citation>
    <scope>NUCLEOTIDE SEQUENCE [LARGE SCALE GENOMIC DNA]</scope>
    <source>
        <strain evidence="3">JCM 19231</strain>
    </source>
</reference>
<protein>
    <submittedName>
        <fullName evidence="2">Nucleoprotein</fullName>
    </submittedName>
</protein>
<evidence type="ECO:0000313" key="3">
    <source>
        <dbReference type="Proteomes" id="UP000031671"/>
    </source>
</evidence>
<feature type="compositionally biased region" description="Basic and acidic residues" evidence="1">
    <location>
        <begin position="34"/>
        <end position="56"/>
    </location>
</feature>
<dbReference type="AlphaFoldDB" id="A0A0B8NPT6"/>
<comment type="caution">
    <text evidence="2">The sequence shown here is derived from an EMBL/GenBank/DDBJ whole genome shotgun (WGS) entry which is preliminary data.</text>
</comment>
<dbReference type="InterPro" id="IPR018636">
    <property type="entry name" value="DUF2058"/>
</dbReference>
<accession>A0A0B8NPT6</accession>
<name>A0A0B8NPT6_9VIBR</name>
<evidence type="ECO:0000256" key="1">
    <source>
        <dbReference type="SAM" id="MobiDB-lite"/>
    </source>
</evidence>
<sequence>MAKLTLQEQMLKAGLVNEKKLKKAKKGAKKSRVQAREAKVAAEENRIAQQERDKKINQEREQQRLAKELKAQVKQLIDMNRIDISKGEIKYNFTDGTLVKALYVEELIRTQLSKGILSVARDGEGYAVIPTVVAEKIATRVPEAVVATAEPTEETVDEDDPYKDFVVPDDLMW</sequence>
<dbReference type="Proteomes" id="UP000031671">
    <property type="component" value="Unassembled WGS sequence"/>
</dbReference>
<evidence type="ECO:0000313" key="2">
    <source>
        <dbReference type="EMBL" id="GAM55971.1"/>
    </source>
</evidence>
<dbReference type="RefSeq" id="WP_261833886.1">
    <property type="nucleotide sequence ID" value="NZ_AP024881.1"/>
</dbReference>
<feature type="region of interest" description="Disordered" evidence="1">
    <location>
        <begin position="25"/>
        <end position="56"/>
    </location>
</feature>
<dbReference type="EMBL" id="BBRZ01000021">
    <property type="protein sequence ID" value="GAM55971.1"/>
    <property type="molecule type" value="Genomic_DNA"/>
</dbReference>
<gene>
    <name evidence="2" type="ORF">JCM19231_4959</name>
</gene>
<dbReference type="Pfam" id="PF09831">
    <property type="entry name" value="DUF2058"/>
    <property type="match status" value="1"/>
</dbReference>
<proteinExistence type="predicted"/>